<evidence type="ECO:0000256" key="5">
    <source>
        <dbReference type="ARBA" id="ARBA00023002"/>
    </source>
</evidence>
<dbReference type="SUPFAM" id="SSF55048">
    <property type="entry name" value="Probable ACP-binding domain of malonyl-CoA ACP transacylase"/>
    <property type="match status" value="1"/>
</dbReference>
<dbReference type="GO" id="GO:0044550">
    <property type="term" value="P:secondary metabolite biosynthetic process"/>
    <property type="evidence" value="ECO:0007669"/>
    <property type="project" value="UniProtKB-ARBA"/>
</dbReference>
<accession>A0AAN8NGV4</accession>
<keyword evidence="7" id="KW-0012">Acyltransferase</keyword>
<feature type="domain" description="Carrier" evidence="9">
    <location>
        <begin position="2301"/>
        <end position="2380"/>
    </location>
</feature>
<evidence type="ECO:0008006" key="14">
    <source>
        <dbReference type="Google" id="ProtNLM"/>
    </source>
</evidence>
<dbReference type="Gene3D" id="3.30.70.3290">
    <property type="match status" value="1"/>
</dbReference>
<dbReference type="PROSITE" id="PS52004">
    <property type="entry name" value="KS3_2"/>
    <property type="match status" value="1"/>
</dbReference>
<dbReference type="GO" id="GO:0016491">
    <property type="term" value="F:oxidoreductase activity"/>
    <property type="evidence" value="ECO:0007669"/>
    <property type="project" value="UniProtKB-KW"/>
</dbReference>
<evidence type="ECO:0000259" key="11">
    <source>
        <dbReference type="PROSITE" id="PS52019"/>
    </source>
</evidence>
<dbReference type="SMART" id="SM00826">
    <property type="entry name" value="PKS_DH"/>
    <property type="match status" value="1"/>
</dbReference>
<keyword evidence="6" id="KW-0511">Multifunctional enzyme</keyword>
<sequence length="2386" mass="259897">MEPQNISPSGTDRVSACLHGETPPACNPSSKSQSLEPIAIVGLACRLPGEVSSGSEFWDLLSSGRSGQCDFPASRFNIDGFYKPNCDVSGSLNMRGGYFLKQDLRSFENDFFGINNVETKYMDPQQRKLLEVVFECFESSGTSIETLSGSNTGCYVGNFTADYPIMQTRDIDDLHRYSMSGMGNTILSNRISHVFNLNGPSLVLDTACSASMYCLHVACAALQAGDCDGAVVAAANLIQSIEQQVSVQKIGVLSKTSTCHSFDVNADGYARADAVSALYLKRLSDAIRDGDPIRSVIRGTAVNANGKTQGISLPSAKHQEAVIRKAYAKAGLTIDETIYVECHGTGTLVGDPIEVEAVSRAFKKAHANSNAPPLRIGSVKTNIGHSEAASAISSIMKVTLALERDFIPATIGITQLNPKIPFAEIGVEVVTKGQRLSTSTGATPTPPCLLRVGVNSFGYGGANGHAILENADVHVPPNYGAASKIIQSTRTRYILPLSASTDESLRARVSGLAAYNLKEVAIQDLAHTLGSRRSHLRSRGYLLVSDKSYHEEISMDNLRTMPGSSSAGPTPSKYAFVFTGQGAQWPQMCLELFGEFPVFREAFAKMDAVLQDLPHPPTWNLSQVVCEPAATSLVMDPVYAQPIVTSIQVALVLLLQSWGVTPSAVVGHSSGEIATAFAAGFISLSEAITDAYYRGYAINKSSRNGGMIAAGISEKEANDMIGSLGLTCKVRVACVNSPVSVTISGDASAIEILMKALQENKLFARMLLTQGRAYHSHHMLAVGADYEEFLRAARSARAAKSSKQQEKVHPGATWVSSVTGDVLENSSFDHSYWRRNIESPVEFYKAVSRLSQLGDYHLIEIGPHSALELPIKQIRSKLGISENEMPYSAAITRGKNAIESVLTMVGRLYIHGLPIHFDRINGLDLGDNATTSNASYNVLHDLPAYHWNYADSPLWYEPRVSSEFRFRKYPRHELLGSRVPGGSGLEYSWKNIIRLDESPWLRDHKLDEATVFPASGYLAMVIEATRQTLASEICGNIVVHMKNVDILSALILTDCQTSHIELFTTLRPMHSSSEWWEFSITSFCSGVPTKHANGMVKIEQERQPITAKFILPAGSLESSAPRIWYNKLARNGLNFGPEFKTITDLAICRFQTLHHCRAAVPLKQELGYETYPVHPVTIEAMLQASIIATTAGSITDLAAKVPTRVGSAIFSLTGNFHTADDWQINSKAVNIGLGYAQIDTELIGPNGQVKARLEDTRLTPYEGTQLKSYQRHPMLRVLWKPDPSPGLIADEDLTNYLKIATKEYSDKLYDETNSNLMSCLSILGHKNPYLRVLELGGGKFAEAALRTLCGKSSFPQLLSYTVGQFEGDGQLAGFNVELKKGEPSCSKILPPNLQYDLIILPDYQESTSHLAQRPKELKARLTAWGTILAASPSCDDELLNECGLAAIRSKGIKGQEVMLLHHLEEKESRFHSGTSTPSVLVLEHQPTAFGDVIIEEIMQVTGKKPQRILFNDVSPDTIVAGSHIISLLEIKCSLLSTVSEFELSQLKALTDRASCIVWVTGGNLLNGQVPDHSLAFGLSRAISVEQPALKFYVYDVDDLAAHSKRTARNIFLVSTRVSPNITDFEYIEKEGVPHISRFTLDENLNEAFRRTQGTAVQMPLEKAQSAQLSLKSAGKFDRICFKQVELPQLAAGEVQVLIKSAGLSAKDFYGRGDMTRATVMLEFSGIIEKLGSEVADFKVGDRVYGMAPSYLRTSEIVPSWACHKLEGSEDFSISATPAAYATALYALHNKAGLQKGESILIHSGASGVGIAAIQIAKLIGAEIFTTVSTPEKKEFLAKDLGIKYENIFSSREATFEASLMKVTNGNGVDVVLNSLSGDLCHASWRCCGAFARFIELGKRDLANGRLEMGQFLKNATFTAFDLCDLYRSPNSTHHKILAGLVEKAFKLYRTRKVSAIPVETFDVEDLPMALKRLGSRSRIGKIAVSLERPTSMINVEPYPYITRLHSEKIYLMIGCLGGLGRSISKWLLKRGAKRFIFLGRSGVSKEPARQLIEDLTILGAECKVVQGDVCDASDVKKMIDEVDAPIGGVIQAATGWSSNLFSSTHSRDWHVGIDPKVKGTWNIHNAIKGKDNQLDFFLLTSSISGSLGFAANGAYCAANHFLDNFARYRRSQGLAAISLGLGAISEVGYAHENSDTEDILIRKGIQQFNESEMLAIIDASLSRSKAISDCYDCGAAAHILTGLELFGMPAANKQGVSANKAFLKDPRAAILARAVHKQNMSAIAQDDSLPAEISKARKSGIALSEEISKCVAKQFGDLVLMSASKVAMTRPLNEYGLDSMIASDLRSWFYQTFNLDVPFLVLLSKTTTLDSLSKSVLLHIQSQTTG</sequence>
<dbReference type="EMBL" id="JAVHJM010000003">
    <property type="protein sequence ID" value="KAK6516284.1"/>
    <property type="molecule type" value="Genomic_DNA"/>
</dbReference>
<dbReference type="SUPFAM" id="SSF53901">
    <property type="entry name" value="Thiolase-like"/>
    <property type="match status" value="1"/>
</dbReference>
<dbReference type="InterPro" id="IPR042104">
    <property type="entry name" value="PKS_dehydratase_sf"/>
</dbReference>
<dbReference type="PROSITE" id="PS00606">
    <property type="entry name" value="KS3_1"/>
    <property type="match status" value="1"/>
</dbReference>
<evidence type="ECO:0000256" key="1">
    <source>
        <dbReference type="ARBA" id="ARBA00022450"/>
    </source>
</evidence>
<dbReference type="Proteomes" id="UP001307849">
    <property type="component" value="Unassembled WGS sequence"/>
</dbReference>
<keyword evidence="5" id="KW-0560">Oxidoreductase</keyword>
<gene>
    <name evidence="12" type="ORF">TWF506_006193</name>
</gene>
<dbReference type="Gene3D" id="3.40.50.720">
    <property type="entry name" value="NAD(P)-binding Rossmann-like Domain"/>
    <property type="match status" value="1"/>
</dbReference>
<evidence type="ECO:0000256" key="6">
    <source>
        <dbReference type="ARBA" id="ARBA00023268"/>
    </source>
</evidence>
<dbReference type="PANTHER" id="PTHR43775:SF50">
    <property type="entry name" value="HIGHLY REDUCING POLYKETIDE SYNTHASE SRDA"/>
    <property type="match status" value="1"/>
</dbReference>
<evidence type="ECO:0000259" key="9">
    <source>
        <dbReference type="PROSITE" id="PS50075"/>
    </source>
</evidence>
<feature type="region of interest" description="C-terminal hotdog fold" evidence="8">
    <location>
        <begin position="1116"/>
        <end position="1267"/>
    </location>
</feature>
<evidence type="ECO:0000256" key="3">
    <source>
        <dbReference type="ARBA" id="ARBA00022679"/>
    </source>
</evidence>
<dbReference type="Gene3D" id="1.10.1200.10">
    <property type="entry name" value="ACP-like"/>
    <property type="match status" value="1"/>
</dbReference>
<dbReference type="InterPro" id="IPR049900">
    <property type="entry name" value="PKS_mFAS_DH"/>
</dbReference>
<dbReference type="Pfam" id="PF00698">
    <property type="entry name" value="Acyl_transf_1"/>
    <property type="match status" value="1"/>
</dbReference>
<dbReference type="Pfam" id="PF00107">
    <property type="entry name" value="ADH_zinc_N"/>
    <property type="match status" value="1"/>
</dbReference>
<dbReference type="InterPro" id="IPR036291">
    <property type="entry name" value="NAD(P)-bd_dom_sf"/>
</dbReference>
<dbReference type="Gene3D" id="3.90.180.10">
    <property type="entry name" value="Medium-chain alcohol dehydrogenases, catalytic domain"/>
    <property type="match status" value="1"/>
</dbReference>
<dbReference type="SMART" id="SM00825">
    <property type="entry name" value="PKS_KS"/>
    <property type="match status" value="1"/>
</dbReference>
<dbReference type="InterPro" id="IPR020807">
    <property type="entry name" value="PKS_DH"/>
</dbReference>
<evidence type="ECO:0000256" key="7">
    <source>
        <dbReference type="ARBA" id="ARBA00023315"/>
    </source>
</evidence>
<dbReference type="SUPFAM" id="SSF50129">
    <property type="entry name" value="GroES-like"/>
    <property type="match status" value="1"/>
</dbReference>
<dbReference type="CDD" id="cd05274">
    <property type="entry name" value="KR_FAS_SDR_x"/>
    <property type="match status" value="1"/>
</dbReference>
<dbReference type="Pfam" id="PF08240">
    <property type="entry name" value="ADH_N"/>
    <property type="match status" value="1"/>
</dbReference>
<dbReference type="InterPro" id="IPR011032">
    <property type="entry name" value="GroES-like_sf"/>
</dbReference>
<dbReference type="SUPFAM" id="SSF47336">
    <property type="entry name" value="ACP-like"/>
    <property type="match status" value="1"/>
</dbReference>
<dbReference type="PANTHER" id="PTHR43775">
    <property type="entry name" value="FATTY ACID SYNTHASE"/>
    <property type="match status" value="1"/>
</dbReference>
<dbReference type="InterPro" id="IPR013154">
    <property type="entry name" value="ADH-like_N"/>
</dbReference>
<dbReference type="Gene3D" id="3.10.129.110">
    <property type="entry name" value="Polyketide synthase dehydratase"/>
    <property type="match status" value="1"/>
</dbReference>
<dbReference type="SUPFAM" id="SSF52151">
    <property type="entry name" value="FabD/lysophospholipase-like"/>
    <property type="match status" value="1"/>
</dbReference>
<dbReference type="InterPro" id="IPR014030">
    <property type="entry name" value="Ketoacyl_synth_N"/>
</dbReference>
<evidence type="ECO:0000313" key="13">
    <source>
        <dbReference type="Proteomes" id="UP001307849"/>
    </source>
</evidence>
<dbReference type="InterPro" id="IPR032821">
    <property type="entry name" value="PKS_assoc"/>
</dbReference>
<dbReference type="FunFam" id="3.40.50.720:FF:000209">
    <property type="entry name" value="Polyketide synthase Pks12"/>
    <property type="match status" value="1"/>
</dbReference>
<protein>
    <recommendedName>
        <fullName evidence="14">Polyketide synthase</fullName>
    </recommendedName>
</protein>
<dbReference type="SMART" id="SM00827">
    <property type="entry name" value="PKS_AT"/>
    <property type="match status" value="1"/>
</dbReference>
<evidence type="ECO:0000256" key="8">
    <source>
        <dbReference type="PROSITE-ProRule" id="PRU01363"/>
    </source>
</evidence>
<feature type="domain" description="Ketosynthase family 3 (KS3)" evidence="10">
    <location>
        <begin position="35"/>
        <end position="470"/>
    </location>
</feature>
<keyword evidence="13" id="KW-1185">Reference proteome</keyword>
<dbReference type="InterPro" id="IPR049552">
    <property type="entry name" value="PKS_DH_N"/>
</dbReference>
<evidence type="ECO:0000256" key="2">
    <source>
        <dbReference type="ARBA" id="ARBA00022553"/>
    </source>
</evidence>
<feature type="region of interest" description="N-terminal hotdog fold" evidence="8">
    <location>
        <begin position="972"/>
        <end position="1103"/>
    </location>
</feature>
<dbReference type="Pfam" id="PF02801">
    <property type="entry name" value="Ketoacyl-synt_C"/>
    <property type="match status" value="1"/>
</dbReference>
<dbReference type="InterPro" id="IPR014043">
    <property type="entry name" value="Acyl_transferase_dom"/>
</dbReference>
<dbReference type="InterPro" id="IPR057326">
    <property type="entry name" value="KR_dom"/>
</dbReference>
<dbReference type="InterPro" id="IPR018201">
    <property type="entry name" value="Ketoacyl_synth_AS"/>
</dbReference>
<dbReference type="InterPro" id="IPR049551">
    <property type="entry name" value="PKS_DH_C"/>
</dbReference>
<dbReference type="Pfam" id="PF08659">
    <property type="entry name" value="KR"/>
    <property type="match status" value="1"/>
</dbReference>
<evidence type="ECO:0000256" key="4">
    <source>
        <dbReference type="ARBA" id="ARBA00022857"/>
    </source>
</evidence>
<dbReference type="Pfam" id="PF00109">
    <property type="entry name" value="ketoacyl-synt"/>
    <property type="match status" value="1"/>
</dbReference>
<dbReference type="InterPro" id="IPR020843">
    <property type="entry name" value="ER"/>
</dbReference>
<organism evidence="12 13">
    <name type="scientific">Arthrobotrys conoides</name>
    <dbReference type="NCBI Taxonomy" id="74498"/>
    <lineage>
        <taxon>Eukaryota</taxon>
        <taxon>Fungi</taxon>
        <taxon>Dikarya</taxon>
        <taxon>Ascomycota</taxon>
        <taxon>Pezizomycotina</taxon>
        <taxon>Orbiliomycetes</taxon>
        <taxon>Orbiliales</taxon>
        <taxon>Orbiliaceae</taxon>
        <taxon>Arthrobotrys</taxon>
    </lineage>
</organism>
<evidence type="ECO:0000313" key="12">
    <source>
        <dbReference type="EMBL" id="KAK6516284.1"/>
    </source>
</evidence>
<dbReference type="InterPro" id="IPR001227">
    <property type="entry name" value="Ac_transferase_dom_sf"/>
</dbReference>
<evidence type="ECO:0000259" key="10">
    <source>
        <dbReference type="PROSITE" id="PS52004"/>
    </source>
</evidence>
<dbReference type="InterPro" id="IPR036736">
    <property type="entry name" value="ACP-like_sf"/>
</dbReference>
<dbReference type="InterPro" id="IPR014031">
    <property type="entry name" value="Ketoacyl_synth_C"/>
</dbReference>
<dbReference type="GO" id="GO:1901336">
    <property type="term" value="P:lactone biosynthetic process"/>
    <property type="evidence" value="ECO:0007669"/>
    <property type="project" value="UniProtKB-ARBA"/>
</dbReference>
<keyword evidence="4" id="KW-0521">NADP</keyword>
<dbReference type="SMART" id="SM00822">
    <property type="entry name" value="PKS_KR"/>
    <property type="match status" value="1"/>
</dbReference>
<proteinExistence type="predicted"/>
<feature type="domain" description="PKS/mFAS DH" evidence="11">
    <location>
        <begin position="972"/>
        <end position="1267"/>
    </location>
</feature>
<dbReference type="InterPro" id="IPR050091">
    <property type="entry name" value="PKS_NRPS_Biosynth_Enz"/>
</dbReference>
<dbReference type="GO" id="GO:0004315">
    <property type="term" value="F:3-oxoacyl-[acyl-carrier-protein] synthase activity"/>
    <property type="evidence" value="ECO:0007669"/>
    <property type="project" value="InterPro"/>
</dbReference>
<dbReference type="InterPro" id="IPR016039">
    <property type="entry name" value="Thiolase-like"/>
</dbReference>
<reference evidence="12 13" key="1">
    <citation type="submission" date="2019-10" db="EMBL/GenBank/DDBJ databases">
        <authorList>
            <person name="Palmer J.M."/>
        </authorList>
    </citation>
    <scope>NUCLEOTIDE SEQUENCE [LARGE SCALE GENOMIC DNA]</scope>
    <source>
        <strain evidence="12 13">TWF506</strain>
    </source>
</reference>
<comment type="caution">
    <text evidence="8">Lacks conserved residue(s) required for the propagation of feature annotation.</text>
</comment>
<dbReference type="Pfam" id="PF21089">
    <property type="entry name" value="PKS_DH_N"/>
    <property type="match status" value="1"/>
</dbReference>
<dbReference type="Pfam" id="PF14765">
    <property type="entry name" value="PS-DH"/>
    <property type="match status" value="1"/>
</dbReference>
<dbReference type="Gene3D" id="3.40.47.10">
    <property type="match status" value="1"/>
</dbReference>
<dbReference type="Gene3D" id="3.40.366.10">
    <property type="entry name" value="Malonyl-Coenzyme A Acyl Carrier Protein, domain 2"/>
    <property type="match status" value="1"/>
</dbReference>
<dbReference type="PROSITE" id="PS52019">
    <property type="entry name" value="PKS_MFAS_DH"/>
    <property type="match status" value="1"/>
</dbReference>
<dbReference type="SMART" id="SM00829">
    <property type="entry name" value="PKS_ER"/>
    <property type="match status" value="1"/>
</dbReference>
<keyword evidence="2" id="KW-0597">Phosphoprotein</keyword>
<dbReference type="InterPro" id="IPR013149">
    <property type="entry name" value="ADH-like_C"/>
</dbReference>
<dbReference type="CDD" id="cd05195">
    <property type="entry name" value="enoyl_red"/>
    <property type="match status" value="1"/>
</dbReference>
<name>A0AAN8NGV4_9PEZI</name>
<dbReference type="PROSITE" id="PS50075">
    <property type="entry name" value="CARRIER"/>
    <property type="match status" value="1"/>
</dbReference>
<dbReference type="InterPro" id="IPR016036">
    <property type="entry name" value="Malonyl_transacylase_ACP-bd"/>
</dbReference>
<keyword evidence="3" id="KW-0808">Transferase</keyword>
<dbReference type="CDD" id="cd00833">
    <property type="entry name" value="PKS"/>
    <property type="match status" value="1"/>
</dbReference>
<dbReference type="InterPro" id="IPR016035">
    <property type="entry name" value="Acyl_Trfase/lysoPLipase"/>
</dbReference>
<dbReference type="GO" id="GO:0004312">
    <property type="term" value="F:fatty acid synthase activity"/>
    <property type="evidence" value="ECO:0007669"/>
    <property type="project" value="TreeGrafter"/>
</dbReference>
<comment type="caution">
    <text evidence="12">The sequence shown here is derived from an EMBL/GenBank/DDBJ whole genome shotgun (WGS) entry which is preliminary data.</text>
</comment>
<dbReference type="InterPro" id="IPR020841">
    <property type="entry name" value="PKS_Beta-ketoAc_synthase_dom"/>
</dbReference>
<dbReference type="InterPro" id="IPR013968">
    <property type="entry name" value="PKS_KR"/>
</dbReference>
<keyword evidence="1" id="KW-0596">Phosphopantetheine</keyword>
<dbReference type="GO" id="GO:0006633">
    <property type="term" value="P:fatty acid biosynthetic process"/>
    <property type="evidence" value="ECO:0007669"/>
    <property type="project" value="InterPro"/>
</dbReference>
<dbReference type="Pfam" id="PF16197">
    <property type="entry name" value="KAsynt_C_assoc"/>
    <property type="match status" value="1"/>
</dbReference>
<dbReference type="SUPFAM" id="SSF51735">
    <property type="entry name" value="NAD(P)-binding Rossmann-fold domains"/>
    <property type="match status" value="2"/>
</dbReference>
<dbReference type="InterPro" id="IPR009081">
    <property type="entry name" value="PP-bd_ACP"/>
</dbReference>